<evidence type="ECO:0000313" key="1">
    <source>
        <dbReference type="EMBL" id="TYP74203.1"/>
    </source>
</evidence>
<proteinExistence type="predicted"/>
<protein>
    <recommendedName>
        <fullName evidence="3">Ligand-binding SRPBCC domain-containing protein</fullName>
    </recommendedName>
</protein>
<evidence type="ECO:0008006" key="3">
    <source>
        <dbReference type="Google" id="ProtNLM"/>
    </source>
</evidence>
<gene>
    <name evidence="1" type="ORF">BD809_10418</name>
</gene>
<dbReference type="AlphaFoldDB" id="A0A5S5C884"/>
<dbReference type="EMBL" id="VNHU01000004">
    <property type="protein sequence ID" value="TYP74203.1"/>
    <property type="molecule type" value="Genomic_DNA"/>
</dbReference>
<comment type="caution">
    <text evidence="1">The sequence shown here is derived from an EMBL/GenBank/DDBJ whole genome shotgun (WGS) entry which is preliminary data.</text>
</comment>
<accession>A0A5S5C884</accession>
<dbReference type="RefSeq" id="WP_148782325.1">
    <property type="nucleotide sequence ID" value="NZ_VNHU01000004.1"/>
</dbReference>
<sequence>MPEIKIKTIINAKRLIVFDLSRSIDLHKISTEHTNETAIDGKTEGLIELGEFVTWRAKHFGIYQHLTSKITKYDRPNSFTDEMVKGAFKSFKHDHYFKEVNGRTEMIDLFTYESPLGILGNIADSLFLENYIKRLLIKRNDTIKLYAESGKWEELLTSTQK</sequence>
<reference evidence="1 2" key="1">
    <citation type="submission" date="2019-07" db="EMBL/GenBank/DDBJ databases">
        <title>Genomic Encyclopedia of Archaeal and Bacterial Type Strains, Phase II (KMG-II): from individual species to whole genera.</title>
        <authorList>
            <person name="Goeker M."/>
        </authorList>
    </citation>
    <scope>NUCLEOTIDE SEQUENCE [LARGE SCALE GENOMIC DNA]</scope>
    <source>
        <strain evidence="1 2">DSM 17527</strain>
    </source>
</reference>
<keyword evidence="2" id="KW-1185">Reference proteome</keyword>
<dbReference type="CDD" id="cd07820">
    <property type="entry name" value="SRPBCC_3"/>
    <property type="match status" value="1"/>
</dbReference>
<dbReference type="OrthoDB" id="9801773at2"/>
<dbReference type="Gene3D" id="3.30.530.20">
    <property type="match status" value="1"/>
</dbReference>
<dbReference type="InterPro" id="IPR023393">
    <property type="entry name" value="START-like_dom_sf"/>
</dbReference>
<name>A0A5S5C884_9FLAO</name>
<evidence type="ECO:0000313" key="2">
    <source>
        <dbReference type="Proteomes" id="UP000324376"/>
    </source>
</evidence>
<dbReference type="Proteomes" id="UP000324376">
    <property type="component" value="Unassembled WGS sequence"/>
</dbReference>
<dbReference type="SUPFAM" id="SSF55961">
    <property type="entry name" value="Bet v1-like"/>
    <property type="match status" value="1"/>
</dbReference>
<organism evidence="1 2">
    <name type="scientific">Aquimarina intermedia</name>
    <dbReference type="NCBI Taxonomy" id="350814"/>
    <lineage>
        <taxon>Bacteria</taxon>
        <taxon>Pseudomonadati</taxon>
        <taxon>Bacteroidota</taxon>
        <taxon>Flavobacteriia</taxon>
        <taxon>Flavobacteriales</taxon>
        <taxon>Flavobacteriaceae</taxon>
        <taxon>Aquimarina</taxon>
    </lineage>
</organism>